<reference evidence="5 6" key="1">
    <citation type="submission" date="2018-12" db="EMBL/GenBank/DDBJ databases">
        <authorList>
            <person name="Toschakov S.V."/>
        </authorList>
    </citation>
    <scope>NUCLEOTIDE SEQUENCE [LARGE SCALE GENOMIC DNA]</scope>
    <source>
        <strain evidence="5 6">GM2012</strain>
    </source>
</reference>
<proteinExistence type="predicted"/>
<accession>A0A432MQJ7</accession>
<feature type="domain" description="DUF1549" evidence="3">
    <location>
        <begin position="47"/>
        <end position="252"/>
    </location>
</feature>
<organism evidence="5 6">
    <name type="scientific">Tautonia sociabilis</name>
    <dbReference type="NCBI Taxonomy" id="2080755"/>
    <lineage>
        <taxon>Bacteria</taxon>
        <taxon>Pseudomonadati</taxon>
        <taxon>Planctomycetota</taxon>
        <taxon>Planctomycetia</taxon>
        <taxon>Isosphaerales</taxon>
        <taxon>Isosphaeraceae</taxon>
        <taxon>Tautonia</taxon>
    </lineage>
</organism>
<evidence type="ECO:0000313" key="5">
    <source>
        <dbReference type="EMBL" id="RUL89326.1"/>
    </source>
</evidence>
<dbReference type="Proteomes" id="UP000280296">
    <property type="component" value="Unassembled WGS sequence"/>
</dbReference>
<feature type="chain" id="PRO_5019314067" evidence="2">
    <location>
        <begin position="20"/>
        <end position="714"/>
    </location>
</feature>
<feature type="signal peptide" evidence="2">
    <location>
        <begin position="1"/>
        <end position="19"/>
    </location>
</feature>
<evidence type="ECO:0000256" key="2">
    <source>
        <dbReference type="SAM" id="SignalP"/>
    </source>
</evidence>
<gene>
    <name evidence="5" type="ORF">TsocGM_02620</name>
</gene>
<evidence type="ECO:0000259" key="3">
    <source>
        <dbReference type="Pfam" id="PF07583"/>
    </source>
</evidence>
<sequence>MRLTAILIPFVILATSAAADGEDHWAFLPPERPEVPAVGDDSWPRNPIDRFILAGLEGFGVRPAPEADRPALLRRLSFDLTGLPPTPEQVNSFLSDPAPDAYERQVDRLLASPHYGERMAQHWLDLARYADTDGFEFDQTRPAMWRYRDWVVSALNEDLPYDRFVALQMAGDELEPEDPSATVATGFHRCYPDMVDMNDQGERRQLALDDITETTGLVFLGLTIGCAKCHDHKFDPISQVDYFRLQAFFTPSRFEDEFTVATEEHRAEHEAARRRWERQVAALRSALLRLEHEARERIAPGPPPGLTREAKAALEKWEAERSPGETAMVFEAIMGDPRVEPDRLAEELGPEALARRNELREQLDRAEQAEPPPLPRARVLVESSPEAGPTHVLIRGQYGRDGPEVEPGFPAALPGGEESPPITPGRRSTGRRSVLAAWLTRPEHPLTGRVIVNRLWQQHFGRGIVASPSDFGTMGNLPSHPDLLDWLASELPRRGWSLKAMHRLIVTSSSYRMSSRFDSKAHAIDPENELFWRQDRRRLDGEAIRDAMLAASCALNPELGGPPIFPELPPELTKLSSKGAIWPVSSEARQRNRRSLYVFVRRNLRYPFFEAFDRPDTNASCPRRAETIIAPQALALLNDRLAFDAAQGLAARLEREAGPENADRIELAYLLALGRTPDTEERRLAVEFLGDGGERAWIAFCLALFNLNEFVFLD</sequence>
<evidence type="ECO:0000256" key="1">
    <source>
        <dbReference type="SAM" id="Coils"/>
    </source>
</evidence>
<feature type="coiled-coil region" evidence="1">
    <location>
        <begin position="266"/>
        <end position="293"/>
    </location>
</feature>
<dbReference type="PANTHER" id="PTHR35889:SF3">
    <property type="entry name" value="F-BOX DOMAIN-CONTAINING PROTEIN"/>
    <property type="match status" value="1"/>
</dbReference>
<dbReference type="EMBL" id="RYZH01000003">
    <property type="protein sequence ID" value="RUL89326.1"/>
    <property type="molecule type" value="Genomic_DNA"/>
</dbReference>
<dbReference type="Pfam" id="PF07587">
    <property type="entry name" value="PSD1"/>
    <property type="match status" value="1"/>
</dbReference>
<keyword evidence="2" id="KW-0732">Signal</keyword>
<dbReference type="AlphaFoldDB" id="A0A432MQJ7"/>
<dbReference type="InterPro" id="IPR022655">
    <property type="entry name" value="DUF1553"/>
</dbReference>
<name>A0A432MQJ7_9BACT</name>
<dbReference type="InterPro" id="IPR011444">
    <property type="entry name" value="DUF1549"/>
</dbReference>
<comment type="caution">
    <text evidence="5">The sequence shown here is derived from an EMBL/GenBank/DDBJ whole genome shotgun (WGS) entry which is preliminary data.</text>
</comment>
<keyword evidence="6" id="KW-1185">Reference proteome</keyword>
<dbReference type="Pfam" id="PF07583">
    <property type="entry name" value="PSCyt2"/>
    <property type="match status" value="1"/>
</dbReference>
<dbReference type="OrthoDB" id="127107at2"/>
<dbReference type="RefSeq" id="WP_126723762.1">
    <property type="nucleotide sequence ID" value="NZ_RYZH01000003.1"/>
</dbReference>
<reference evidence="5 6" key="2">
    <citation type="submission" date="2019-01" db="EMBL/GenBank/DDBJ databases">
        <title>Tautonia sociabilis, a novel thermotolerant planctomycete of Isosphaeraceae family, isolated from a 4000 m deep subterranean habitat.</title>
        <authorList>
            <person name="Kovaleva O.L."/>
            <person name="Elcheninov A.G."/>
            <person name="Van Heerden E."/>
            <person name="Toshchakov S.V."/>
            <person name="Novikov A."/>
            <person name="Bonch-Osmolovskaya E.A."/>
            <person name="Kublanov I.V."/>
        </authorList>
    </citation>
    <scope>NUCLEOTIDE SEQUENCE [LARGE SCALE GENOMIC DNA]</scope>
    <source>
        <strain evidence="5 6">GM2012</strain>
    </source>
</reference>
<protein>
    <submittedName>
        <fullName evidence="5">DUF1553 domain-containing protein</fullName>
    </submittedName>
</protein>
<evidence type="ECO:0000259" key="4">
    <source>
        <dbReference type="Pfam" id="PF07587"/>
    </source>
</evidence>
<keyword evidence="1" id="KW-0175">Coiled coil</keyword>
<feature type="domain" description="DUF1553" evidence="4">
    <location>
        <begin position="431"/>
        <end position="689"/>
    </location>
</feature>
<dbReference type="PANTHER" id="PTHR35889">
    <property type="entry name" value="CYCLOINULO-OLIGOSACCHARIDE FRUCTANOTRANSFERASE-RELATED"/>
    <property type="match status" value="1"/>
</dbReference>
<evidence type="ECO:0000313" key="6">
    <source>
        <dbReference type="Proteomes" id="UP000280296"/>
    </source>
</evidence>